<reference evidence="1" key="1">
    <citation type="submission" date="2025-08" db="UniProtKB">
        <authorList>
            <consortium name="Ensembl"/>
        </authorList>
    </citation>
    <scope>IDENTIFICATION</scope>
</reference>
<reference evidence="1" key="2">
    <citation type="submission" date="2025-09" db="UniProtKB">
        <authorList>
            <consortium name="Ensembl"/>
        </authorList>
    </citation>
    <scope>IDENTIFICATION</scope>
</reference>
<evidence type="ECO:0000313" key="2">
    <source>
        <dbReference type="Proteomes" id="UP000694391"/>
    </source>
</evidence>
<protein>
    <submittedName>
        <fullName evidence="1">NHL repeat containing 4</fullName>
    </submittedName>
</protein>
<dbReference type="InterPro" id="IPR011042">
    <property type="entry name" value="6-blade_b-propeller_TolB-like"/>
</dbReference>
<dbReference type="GeneTree" id="ENSGT00530000063870"/>
<sequence length="123" mass="12518">MPEASCACWVGPGPDGGLAVSGEPGDVWLFGSACQPLGSLGALTGHAFGTPAGLSTDAEGSVIVADEHRRCMTLFPRAGTPVCLVSEGLRRPLGVACAPQGQLMVADAGDSSIKLYEYRSQLA</sequence>
<dbReference type="Gene3D" id="2.120.10.30">
    <property type="entry name" value="TolB, C-terminal domain"/>
    <property type="match status" value="1"/>
</dbReference>
<proteinExistence type="predicted"/>
<dbReference type="SUPFAM" id="SSF101898">
    <property type="entry name" value="NHL repeat"/>
    <property type="match status" value="1"/>
</dbReference>
<accession>A0A8C0K8G8</accession>
<name>A0A8C0K8G8_CANLU</name>
<dbReference type="Proteomes" id="UP000694391">
    <property type="component" value="Unplaced"/>
</dbReference>
<evidence type="ECO:0000313" key="1">
    <source>
        <dbReference type="Ensembl" id="ENSCAFP00020011241.1"/>
    </source>
</evidence>
<dbReference type="AlphaFoldDB" id="A0A8C0K8G8"/>
<organism evidence="1 2">
    <name type="scientific">Canis lupus dingo</name>
    <name type="common">dingo</name>
    <dbReference type="NCBI Taxonomy" id="286419"/>
    <lineage>
        <taxon>Eukaryota</taxon>
        <taxon>Metazoa</taxon>
        <taxon>Chordata</taxon>
        <taxon>Craniata</taxon>
        <taxon>Vertebrata</taxon>
        <taxon>Euteleostomi</taxon>
        <taxon>Mammalia</taxon>
        <taxon>Eutheria</taxon>
        <taxon>Laurasiatheria</taxon>
        <taxon>Carnivora</taxon>
        <taxon>Caniformia</taxon>
        <taxon>Canidae</taxon>
        <taxon>Canis</taxon>
    </lineage>
</organism>
<keyword evidence="2" id="KW-1185">Reference proteome</keyword>
<dbReference type="Ensembl" id="ENSCAFT00020013023.1">
    <property type="protein sequence ID" value="ENSCAFP00020011241.1"/>
    <property type="gene ID" value="ENSCAFG00020009103.1"/>
</dbReference>